<reference evidence="1" key="1">
    <citation type="submission" date="2023-07" db="EMBL/GenBank/DDBJ databases">
        <title>Chromosome-level genome assembly of Artemia franciscana.</title>
        <authorList>
            <person name="Jo E."/>
        </authorList>
    </citation>
    <scope>NUCLEOTIDE SEQUENCE</scope>
    <source>
        <tissue evidence="1">Whole body</tissue>
    </source>
</reference>
<feature type="non-terminal residue" evidence="1">
    <location>
        <position position="72"/>
    </location>
</feature>
<evidence type="ECO:0000313" key="2">
    <source>
        <dbReference type="Proteomes" id="UP001187531"/>
    </source>
</evidence>
<dbReference type="Proteomes" id="UP001187531">
    <property type="component" value="Unassembled WGS sequence"/>
</dbReference>
<proteinExistence type="predicted"/>
<gene>
    <name evidence="1" type="ORF">QYM36_016815</name>
</gene>
<sequence>MRKRISTSQSTILNVFEEMGSDLSDLDEEDVWFRQSEEIELDLQENTDTEDDAMEQDLIGLALANILLGSDL</sequence>
<dbReference type="EMBL" id="JAVRJZ010000021">
    <property type="protein sequence ID" value="KAK2704539.1"/>
    <property type="molecule type" value="Genomic_DNA"/>
</dbReference>
<accession>A0AA88H6R1</accession>
<protein>
    <submittedName>
        <fullName evidence="1">Uncharacterized protein</fullName>
    </submittedName>
</protein>
<comment type="caution">
    <text evidence="1">The sequence shown here is derived from an EMBL/GenBank/DDBJ whole genome shotgun (WGS) entry which is preliminary data.</text>
</comment>
<organism evidence="1 2">
    <name type="scientific">Artemia franciscana</name>
    <name type="common">Brine shrimp</name>
    <name type="synonym">Artemia sanfranciscana</name>
    <dbReference type="NCBI Taxonomy" id="6661"/>
    <lineage>
        <taxon>Eukaryota</taxon>
        <taxon>Metazoa</taxon>
        <taxon>Ecdysozoa</taxon>
        <taxon>Arthropoda</taxon>
        <taxon>Crustacea</taxon>
        <taxon>Branchiopoda</taxon>
        <taxon>Anostraca</taxon>
        <taxon>Artemiidae</taxon>
        <taxon>Artemia</taxon>
    </lineage>
</organism>
<evidence type="ECO:0000313" key="1">
    <source>
        <dbReference type="EMBL" id="KAK2704539.1"/>
    </source>
</evidence>
<name>A0AA88H6R1_ARTSF</name>
<keyword evidence="2" id="KW-1185">Reference proteome</keyword>
<dbReference type="AlphaFoldDB" id="A0AA88H6R1"/>